<dbReference type="InterPro" id="IPR003339">
    <property type="entry name" value="ABC/ECF_trnsptr_transmembrane"/>
</dbReference>
<feature type="transmembrane region" description="Helical" evidence="6">
    <location>
        <begin position="252"/>
        <end position="272"/>
    </location>
</feature>
<evidence type="ECO:0000313" key="8">
    <source>
        <dbReference type="Proteomes" id="UP000611521"/>
    </source>
</evidence>
<proteinExistence type="predicted"/>
<evidence type="ECO:0000313" key="7">
    <source>
        <dbReference type="EMBL" id="MBD8011542.1"/>
    </source>
</evidence>
<comment type="caution">
    <text evidence="7">The sequence shown here is derived from an EMBL/GenBank/DDBJ whole genome shotgun (WGS) entry which is preliminary data.</text>
</comment>
<dbReference type="EMBL" id="JACSPX010000001">
    <property type="protein sequence ID" value="MBD8011542.1"/>
    <property type="molecule type" value="Genomic_DNA"/>
</dbReference>
<gene>
    <name evidence="7" type="ORF">H9633_04445</name>
</gene>
<organism evidence="7 8">
    <name type="scientific">Microbacterium commune</name>
    <dbReference type="NCBI Taxonomy" id="2762219"/>
    <lineage>
        <taxon>Bacteria</taxon>
        <taxon>Bacillati</taxon>
        <taxon>Actinomycetota</taxon>
        <taxon>Actinomycetes</taxon>
        <taxon>Micrococcales</taxon>
        <taxon>Microbacteriaceae</taxon>
        <taxon>Microbacterium</taxon>
    </lineage>
</organism>
<name>A0ABR8W3G2_9MICO</name>
<keyword evidence="3 6" id="KW-0812">Transmembrane</keyword>
<keyword evidence="4 6" id="KW-1133">Transmembrane helix</keyword>
<reference evidence="7 8" key="1">
    <citation type="submission" date="2020-08" db="EMBL/GenBank/DDBJ databases">
        <title>A Genomic Blueprint of the Chicken Gut Microbiome.</title>
        <authorList>
            <person name="Gilroy R."/>
            <person name="Ravi A."/>
            <person name="Getino M."/>
            <person name="Pursley I."/>
            <person name="Horton D.L."/>
            <person name="Alikhan N.-F."/>
            <person name="Baker D."/>
            <person name="Gharbi K."/>
            <person name="Hall N."/>
            <person name="Watson M."/>
            <person name="Adriaenssens E.M."/>
            <person name="Foster-Nyarko E."/>
            <person name="Jarju S."/>
            <person name="Secka A."/>
            <person name="Antonio M."/>
            <person name="Oren A."/>
            <person name="Chaudhuri R."/>
            <person name="La Ragione R.M."/>
            <person name="Hildebrand F."/>
            <person name="Pallen M.J."/>
        </authorList>
    </citation>
    <scope>NUCLEOTIDE SEQUENCE [LARGE SCALE GENOMIC DNA]</scope>
    <source>
        <strain evidence="7 8">Re1</strain>
    </source>
</reference>
<evidence type="ECO:0000256" key="3">
    <source>
        <dbReference type="ARBA" id="ARBA00022692"/>
    </source>
</evidence>
<dbReference type="PANTHER" id="PTHR34857:SF2">
    <property type="entry name" value="SLL0384 PROTEIN"/>
    <property type="match status" value="1"/>
</dbReference>
<protein>
    <submittedName>
        <fullName evidence="7">Energy-coupling factor transporter transmembrane protein EcfT</fullName>
    </submittedName>
</protein>
<evidence type="ECO:0000256" key="6">
    <source>
        <dbReference type="SAM" id="Phobius"/>
    </source>
</evidence>
<keyword evidence="8" id="KW-1185">Reference proteome</keyword>
<feature type="transmembrane region" description="Helical" evidence="6">
    <location>
        <begin position="49"/>
        <end position="67"/>
    </location>
</feature>
<feature type="transmembrane region" description="Helical" evidence="6">
    <location>
        <begin position="74"/>
        <end position="95"/>
    </location>
</feature>
<dbReference type="Pfam" id="PF02361">
    <property type="entry name" value="CbiQ"/>
    <property type="match status" value="1"/>
</dbReference>
<sequence>MVPVTEPTPVDPYADAPVPARFWLHGINPLAKFGAVVPAMALLAFTRDLLTPTIFLALAYAVMLTGARLTRRAAAVLLLGVPLAVVVLSVGFGVWVDAAQVADTTAFVRIGDWTLHSGALLSGLATALRLAAILALALIGGLTTHGPDLVRAAVQQLRVPYRIGYTALAAYRFVPRFGYELSIIRAAHRVRGQGGGRGPLARLARGWGYIVPLLASGIRHAERVALSMDARAFGAYPTRTERHVVLWRTRDTIFTATVLLASAAVLALTFPWQPS</sequence>
<dbReference type="InterPro" id="IPR051611">
    <property type="entry name" value="ECF_transporter_component"/>
</dbReference>
<keyword evidence="2" id="KW-1003">Cell membrane</keyword>
<evidence type="ECO:0000256" key="2">
    <source>
        <dbReference type="ARBA" id="ARBA00022475"/>
    </source>
</evidence>
<dbReference type="CDD" id="cd16914">
    <property type="entry name" value="EcfT"/>
    <property type="match status" value="1"/>
</dbReference>
<keyword evidence="5 6" id="KW-0472">Membrane</keyword>
<evidence type="ECO:0000256" key="4">
    <source>
        <dbReference type="ARBA" id="ARBA00022989"/>
    </source>
</evidence>
<dbReference type="PANTHER" id="PTHR34857">
    <property type="entry name" value="SLL0384 PROTEIN"/>
    <property type="match status" value="1"/>
</dbReference>
<dbReference type="Proteomes" id="UP000611521">
    <property type="component" value="Unassembled WGS sequence"/>
</dbReference>
<feature type="transmembrane region" description="Helical" evidence="6">
    <location>
        <begin position="115"/>
        <end position="139"/>
    </location>
</feature>
<accession>A0ABR8W3G2</accession>
<comment type="subcellular location">
    <subcellularLocation>
        <location evidence="1">Membrane</location>
        <topology evidence="1">Multi-pass membrane protein</topology>
    </subcellularLocation>
</comment>
<evidence type="ECO:0000256" key="1">
    <source>
        <dbReference type="ARBA" id="ARBA00004141"/>
    </source>
</evidence>
<evidence type="ECO:0000256" key="5">
    <source>
        <dbReference type="ARBA" id="ARBA00023136"/>
    </source>
</evidence>